<dbReference type="Proteomes" id="UP001480595">
    <property type="component" value="Unassembled WGS sequence"/>
</dbReference>
<evidence type="ECO:0000313" key="2">
    <source>
        <dbReference type="EMBL" id="KAK8070325.1"/>
    </source>
</evidence>
<comment type="caution">
    <text evidence="2">The sequence shown here is derived from an EMBL/GenBank/DDBJ whole genome shotgun (WGS) entry which is preliminary data.</text>
</comment>
<keyword evidence="3" id="KW-1185">Reference proteome</keyword>
<sequence>MVEEPNRSADKEQAPARVHRYGQTRQTNIEALQDKRYLAEQYLVHKNANRRQMGEGVDWSMYEKSG</sequence>
<reference evidence="2 3" key="1">
    <citation type="submission" date="2023-01" db="EMBL/GenBank/DDBJ databases">
        <title>Analysis of 21 Apiospora genomes using comparative genomics revels a genus with tremendous synthesis potential of carbohydrate active enzymes and secondary metabolites.</title>
        <authorList>
            <person name="Sorensen T."/>
        </authorList>
    </citation>
    <scope>NUCLEOTIDE SEQUENCE [LARGE SCALE GENOMIC DNA]</scope>
    <source>
        <strain evidence="2 3">CBS 135458</strain>
    </source>
</reference>
<evidence type="ECO:0000313" key="3">
    <source>
        <dbReference type="Proteomes" id="UP001480595"/>
    </source>
</evidence>
<proteinExistence type="predicted"/>
<dbReference type="RefSeq" id="XP_066717619.1">
    <property type="nucleotide sequence ID" value="XM_066858350.1"/>
</dbReference>
<name>A0ABR1VJC9_9PEZI</name>
<organism evidence="2 3">
    <name type="scientific">Apiospora phragmitis</name>
    <dbReference type="NCBI Taxonomy" id="2905665"/>
    <lineage>
        <taxon>Eukaryota</taxon>
        <taxon>Fungi</taxon>
        <taxon>Dikarya</taxon>
        <taxon>Ascomycota</taxon>
        <taxon>Pezizomycotina</taxon>
        <taxon>Sordariomycetes</taxon>
        <taxon>Xylariomycetidae</taxon>
        <taxon>Amphisphaeriales</taxon>
        <taxon>Apiosporaceae</taxon>
        <taxon>Apiospora</taxon>
    </lineage>
</organism>
<gene>
    <name evidence="2" type="ORF">PG994_006941</name>
</gene>
<feature type="region of interest" description="Disordered" evidence="1">
    <location>
        <begin position="1"/>
        <end position="24"/>
    </location>
</feature>
<accession>A0ABR1VJC9</accession>
<feature type="compositionally biased region" description="Basic and acidic residues" evidence="1">
    <location>
        <begin position="1"/>
        <end position="14"/>
    </location>
</feature>
<dbReference type="EMBL" id="JAQQWL010000006">
    <property type="protein sequence ID" value="KAK8070325.1"/>
    <property type="molecule type" value="Genomic_DNA"/>
</dbReference>
<dbReference type="GeneID" id="92091413"/>
<evidence type="ECO:0000256" key="1">
    <source>
        <dbReference type="SAM" id="MobiDB-lite"/>
    </source>
</evidence>
<protein>
    <submittedName>
        <fullName evidence="2">Uncharacterized protein</fullName>
    </submittedName>
</protein>